<reference evidence="2 3" key="1">
    <citation type="submission" date="2024-01" db="EMBL/GenBank/DDBJ databases">
        <title>Comparative genomics of Cryptococcus and Kwoniella reveals pathogenesis evolution and contrasting modes of karyotype evolution via chromosome fusion or intercentromeric recombination.</title>
        <authorList>
            <person name="Coelho M.A."/>
            <person name="David-Palma M."/>
            <person name="Shea T."/>
            <person name="Bowers K."/>
            <person name="McGinley-Smith S."/>
            <person name="Mohammad A.W."/>
            <person name="Gnirke A."/>
            <person name="Yurkov A.M."/>
            <person name="Nowrousian M."/>
            <person name="Sun S."/>
            <person name="Cuomo C.A."/>
            <person name="Heitman J."/>
        </authorList>
    </citation>
    <scope>NUCLEOTIDE SEQUENCE [LARGE SCALE GENOMIC DNA]</scope>
    <source>
        <strain evidence="2 3">CBS 6074</strain>
    </source>
</reference>
<feature type="region of interest" description="Disordered" evidence="1">
    <location>
        <begin position="338"/>
        <end position="497"/>
    </location>
</feature>
<keyword evidence="3" id="KW-1185">Reference proteome</keyword>
<proteinExistence type="predicted"/>
<protein>
    <recommendedName>
        <fullName evidence="4">PWI domain-containing protein</fullName>
    </recommendedName>
</protein>
<feature type="compositionally biased region" description="Basic and acidic residues" evidence="1">
    <location>
        <begin position="460"/>
        <end position="494"/>
    </location>
</feature>
<organism evidence="2 3">
    <name type="scientific">Kwoniella dendrophila CBS 6074</name>
    <dbReference type="NCBI Taxonomy" id="1295534"/>
    <lineage>
        <taxon>Eukaryota</taxon>
        <taxon>Fungi</taxon>
        <taxon>Dikarya</taxon>
        <taxon>Basidiomycota</taxon>
        <taxon>Agaricomycotina</taxon>
        <taxon>Tremellomycetes</taxon>
        <taxon>Tremellales</taxon>
        <taxon>Cryptococcaceae</taxon>
        <taxon>Kwoniella</taxon>
    </lineage>
</organism>
<dbReference type="AlphaFoldDB" id="A0AAX4JS36"/>
<gene>
    <name evidence="2" type="ORF">L201_003183</name>
</gene>
<name>A0AAX4JS36_9TREE</name>
<sequence length="553" mass="64457">MCESTSDRQILKTVWNILNRKPNDLFGCPALSLKSVYDALGVGENDLNIHQVISLLDVHTEDLLGSTHEVALKSVRKGEQKDYWITFSPRLSDDSESKDHTAQPKSARQKIFGILGKGFGGKKDKLSRRPKDDNRLSYIRTTSGQATDDEEIVESRLPQEEKQHTMKRNFSNNHEIFEPDNPREVTFTPRPRSELRPQRKDTELDIIDSYNYASPEVLGDKTHKLKEVDVRINSTEKDVREKPMLIETNKILNVTDPVEKYNDNNRDNDYKDGIKIKSKFDSDEKVINPKNGNFVSSHTHRFDTVQTNSEYYDNQGKFASPTTASHPQTQQDEIDQGIQSKEAKNISRNASLKDRSKRNEEELSECREHREHSHRTSFVDRKRVNHHDHRHNHHHHHASRSPSGGERKMHHTHLYEHEYKRRTAAEGRSRDLRQSSDRYRSSRDGERDRRRELRHHHRSPSSERRRHREDSRSKHKDGSRAEHKDTGDSRRGVSFDEEETKTPFLMKSFEGLPFEPDTNFINTLSWMKERWQLVLAELIAVLGMVYIIQATGL</sequence>
<feature type="region of interest" description="Disordered" evidence="1">
    <location>
        <begin position="313"/>
        <end position="332"/>
    </location>
</feature>
<evidence type="ECO:0008006" key="4">
    <source>
        <dbReference type="Google" id="ProtNLM"/>
    </source>
</evidence>
<dbReference type="GeneID" id="91093853"/>
<dbReference type="EMBL" id="CP144101">
    <property type="protein sequence ID" value="WWC88276.1"/>
    <property type="molecule type" value="Genomic_DNA"/>
</dbReference>
<feature type="compositionally biased region" description="Basic and acidic residues" evidence="1">
    <location>
        <begin position="341"/>
        <end position="371"/>
    </location>
</feature>
<dbReference type="Proteomes" id="UP001355207">
    <property type="component" value="Chromosome 4"/>
</dbReference>
<feature type="region of interest" description="Disordered" evidence="1">
    <location>
        <begin position="173"/>
        <end position="196"/>
    </location>
</feature>
<feature type="compositionally biased region" description="Basic residues" evidence="1">
    <location>
        <begin position="383"/>
        <end position="399"/>
    </location>
</feature>
<feature type="compositionally biased region" description="Polar residues" evidence="1">
    <location>
        <begin position="320"/>
        <end position="331"/>
    </location>
</feature>
<evidence type="ECO:0000313" key="3">
    <source>
        <dbReference type="Proteomes" id="UP001355207"/>
    </source>
</evidence>
<feature type="compositionally biased region" description="Basic and acidic residues" evidence="1">
    <location>
        <begin position="413"/>
        <end position="451"/>
    </location>
</feature>
<evidence type="ECO:0000313" key="2">
    <source>
        <dbReference type="EMBL" id="WWC88276.1"/>
    </source>
</evidence>
<dbReference type="RefSeq" id="XP_066075039.1">
    <property type="nucleotide sequence ID" value="XM_066218942.1"/>
</dbReference>
<accession>A0AAX4JS36</accession>
<evidence type="ECO:0000256" key="1">
    <source>
        <dbReference type="SAM" id="MobiDB-lite"/>
    </source>
</evidence>